<gene>
    <name evidence="1" type="ORF">M9H77_24460</name>
</gene>
<organism evidence="1 2">
    <name type="scientific">Catharanthus roseus</name>
    <name type="common">Madagascar periwinkle</name>
    <name type="synonym">Vinca rosea</name>
    <dbReference type="NCBI Taxonomy" id="4058"/>
    <lineage>
        <taxon>Eukaryota</taxon>
        <taxon>Viridiplantae</taxon>
        <taxon>Streptophyta</taxon>
        <taxon>Embryophyta</taxon>
        <taxon>Tracheophyta</taxon>
        <taxon>Spermatophyta</taxon>
        <taxon>Magnoliopsida</taxon>
        <taxon>eudicotyledons</taxon>
        <taxon>Gunneridae</taxon>
        <taxon>Pentapetalae</taxon>
        <taxon>asterids</taxon>
        <taxon>lamiids</taxon>
        <taxon>Gentianales</taxon>
        <taxon>Apocynaceae</taxon>
        <taxon>Rauvolfioideae</taxon>
        <taxon>Vinceae</taxon>
        <taxon>Catharanthinae</taxon>
        <taxon>Catharanthus</taxon>
    </lineage>
</organism>
<proteinExistence type="predicted"/>
<evidence type="ECO:0000313" key="2">
    <source>
        <dbReference type="Proteomes" id="UP001060085"/>
    </source>
</evidence>
<keyword evidence="2" id="KW-1185">Reference proteome</keyword>
<accession>A0ACC0AXF0</accession>
<comment type="caution">
    <text evidence="1">The sequence shown here is derived from an EMBL/GenBank/DDBJ whole genome shotgun (WGS) entry which is preliminary data.</text>
</comment>
<evidence type="ECO:0000313" key="1">
    <source>
        <dbReference type="EMBL" id="KAI5665137.1"/>
    </source>
</evidence>
<dbReference type="Proteomes" id="UP001060085">
    <property type="component" value="Linkage Group LG05"/>
</dbReference>
<name>A0ACC0AXF0_CATRO</name>
<reference evidence="2" key="1">
    <citation type="journal article" date="2023" name="Nat. Plants">
        <title>Single-cell RNA sequencing provides a high-resolution roadmap for understanding the multicellular compartmentation of specialized metabolism.</title>
        <authorList>
            <person name="Sun S."/>
            <person name="Shen X."/>
            <person name="Li Y."/>
            <person name="Li Y."/>
            <person name="Wang S."/>
            <person name="Li R."/>
            <person name="Zhang H."/>
            <person name="Shen G."/>
            <person name="Guo B."/>
            <person name="Wei J."/>
            <person name="Xu J."/>
            <person name="St-Pierre B."/>
            <person name="Chen S."/>
            <person name="Sun C."/>
        </authorList>
    </citation>
    <scope>NUCLEOTIDE SEQUENCE [LARGE SCALE GENOMIC DNA]</scope>
</reference>
<protein>
    <submittedName>
        <fullName evidence="1">Uncharacterized protein</fullName>
    </submittedName>
</protein>
<dbReference type="EMBL" id="CM044705">
    <property type="protein sequence ID" value="KAI5665137.1"/>
    <property type="molecule type" value="Genomic_DNA"/>
</dbReference>
<sequence>MYRSYYDHNQNNQYGWITTTSHEYVEHITRMERMPSMITDVPRFPNVYKAFSSQVPNHQAIYEIKYDNHLPRVNHQKHQPPAPETRKNVHFIDLEKRTTEVDRKGKSEVHKDFDVNQAADRFINQNRKKFERSTLKSI</sequence>